<sequence length="79" mass="8727">MSSYTEREVSQALLTLHRQLRESSARLSEIECNHPNARAVTDAVDQLNELAASLVVEASLLVPAAGRVGEKITRRRLLD</sequence>
<protein>
    <submittedName>
        <fullName evidence="1">Uncharacterized protein</fullName>
    </submittedName>
</protein>
<evidence type="ECO:0000313" key="2">
    <source>
        <dbReference type="Proteomes" id="UP000250579"/>
    </source>
</evidence>
<dbReference type="Proteomes" id="UP000250579">
    <property type="component" value="Chromosome"/>
</dbReference>
<reference evidence="1 2" key="1">
    <citation type="submission" date="2017-06" db="EMBL/GenBank/DDBJ databases">
        <title>Evolution towards high GC content and high-temperature stress adaptation in endophytic Pseudomonas oryzihabitans impacted its plant-growth promoting traits.</title>
        <authorList>
            <person name="Nascimento F.X."/>
        </authorList>
    </citation>
    <scope>NUCLEOTIDE SEQUENCE [LARGE SCALE GENOMIC DNA]</scope>
    <source>
        <strain evidence="1 2">MS8</strain>
    </source>
</reference>
<dbReference type="AlphaFoldDB" id="A0A2Z5A3L0"/>
<evidence type="ECO:0000313" key="1">
    <source>
        <dbReference type="EMBL" id="AXA65107.1"/>
    </source>
</evidence>
<proteinExistence type="predicted"/>
<accession>A0A2Z5A3L0</accession>
<organism evidence="1 2">
    <name type="scientific">Pseudomonas oryzihabitans</name>
    <dbReference type="NCBI Taxonomy" id="47885"/>
    <lineage>
        <taxon>Bacteria</taxon>
        <taxon>Pseudomonadati</taxon>
        <taxon>Pseudomonadota</taxon>
        <taxon>Gammaproteobacteria</taxon>
        <taxon>Pseudomonadales</taxon>
        <taxon>Pseudomonadaceae</taxon>
        <taxon>Pseudomonas</taxon>
    </lineage>
</organism>
<dbReference type="EMBL" id="CP022198">
    <property type="protein sequence ID" value="AXA65107.1"/>
    <property type="molecule type" value="Genomic_DNA"/>
</dbReference>
<name>A0A2Z5A3L0_9PSED</name>
<gene>
    <name evidence="1" type="ORF">CE139_04580</name>
</gene>